<feature type="domain" description="G-protein coupled receptors family 1 profile" evidence="6">
    <location>
        <begin position="33"/>
        <end position="281"/>
    </location>
</feature>
<dbReference type="EMBL" id="AZBU02000002">
    <property type="protein sequence ID" value="TKR95924.1"/>
    <property type="molecule type" value="Genomic_DNA"/>
</dbReference>
<comment type="caution">
    <text evidence="7">The sequence shown here is derived from an EMBL/GenBank/DDBJ whole genome shotgun (WGS) entry which is preliminary data.</text>
</comment>
<dbReference type="PANTHER" id="PTHR23360:SF16">
    <property type="entry name" value="G-PROTEIN COUPLED RECEPTORS FAMILY 1 PROFILE DOMAIN-CONTAINING PROTEIN"/>
    <property type="match status" value="1"/>
</dbReference>
<evidence type="ECO:0000313" key="7">
    <source>
        <dbReference type="EMBL" id="TKR95924.1"/>
    </source>
</evidence>
<feature type="transmembrane region" description="Helical" evidence="5">
    <location>
        <begin position="145"/>
        <end position="168"/>
    </location>
</feature>
<gene>
    <name evidence="7" type="ORF">L596_010021</name>
</gene>
<feature type="transmembrane region" description="Helical" evidence="5">
    <location>
        <begin position="12"/>
        <end position="45"/>
    </location>
</feature>
<keyword evidence="8" id="KW-1185">Reference proteome</keyword>
<evidence type="ECO:0000256" key="2">
    <source>
        <dbReference type="ARBA" id="ARBA00022692"/>
    </source>
</evidence>
<organism evidence="7 8">
    <name type="scientific">Steinernema carpocapsae</name>
    <name type="common">Entomopathogenic nematode</name>
    <dbReference type="NCBI Taxonomy" id="34508"/>
    <lineage>
        <taxon>Eukaryota</taxon>
        <taxon>Metazoa</taxon>
        <taxon>Ecdysozoa</taxon>
        <taxon>Nematoda</taxon>
        <taxon>Chromadorea</taxon>
        <taxon>Rhabditida</taxon>
        <taxon>Tylenchina</taxon>
        <taxon>Panagrolaimomorpha</taxon>
        <taxon>Strongyloidoidea</taxon>
        <taxon>Steinernematidae</taxon>
        <taxon>Steinernema</taxon>
    </lineage>
</organism>
<evidence type="ECO:0000256" key="5">
    <source>
        <dbReference type="SAM" id="Phobius"/>
    </source>
</evidence>
<dbReference type="GO" id="GO:0004930">
    <property type="term" value="F:G protein-coupled receptor activity"/>
    <property type="evidence" value="ECO:0007669"/>
    <property type="project" value="InterPro"/>
</dbReference>
<keyword evidence="2 5" id="KW-0812">Transmembrane</keyword>
<evidence type="ECO:0000259" key="6">
    <source>
        <dbReference type="PROSITE" id="PS50262"/>
    </source>
</evidence>
<dbReference type="OrthoDB" id="5820127at2759"/>
<accession>A0A4U5PIE0</accession>
<dbReference type="GO" id="GO:0016020">
    <property type="term" value="C:membrane"/>
    <property type="evidence" value="ECO:0007669"/>
    <property type="project" value="UniProtKB-SubCell"/>
</dbReference>
<protein>
    <recommendedName>
        <fullName evidence="6">G-protein coupled receptors family 1 profile domain-containing protein</fullName>
    </recommendedName>
</protein>
<evidence type="ECO:0000256" key="4">
    <source>
        <dbReference type="ARBA" id="ARBA00023136"/>
    </source>
</evidence>
<dbReference type="PRINTS" id="PR00237">
    <property type="entry name" value="GPCRRHODOPSN"/>
</dbReference>
<dbReference type="Proteomes" id="UP000298663">
    <property type="component" value="Unassembled WGS sequence"/>
</dbReference>
<feature type="transmembrane region" description="Helical" evidence="5">
    <location>
        <begin position="105"/>
        <end position="125"/>
    </location>
</feature>
<dbReference type="AlphaFoldDB" id="A0A4U5PIE0"/>
<dbReference type="InterPro" id="IPR000276">
    <property type="entry name" value="GPCR_Rhodpsn"/>
</dbReference>
<keyword evidence="4 5" id="KW-0472">Membrane</keyword>
<dbReference type="InterPro" id="IPR017452">
    <property type="entry name" value="GPCR_Rhodpsn_7TM"/>
</dbReference>
<dbReference type="Pfam" id="PF10320">
    <property type="entry name" value="7TM_GPCR_Srsx"/>
    <property type="match status" value="1"/>
</dbReference>
<reference evidence="7 8" key="2">
    <citation type="journal article" date="2019" name="G3 (Bethesda)">
        <title>Hybrid Assembly of the Genome of the Entomopathogenic Nematode Steinernema carpocapsae Identifies the X-Chromosome.</title>
        <authorList>
            <person name="Serra L."/>
            <person name="Macchietto M."/>
            <person name="Macias-Munoz A."/>
            <person name="McGill C.J."/>
            <person name="Rodriguez I.M."/>
            <person name="Rodriguez B."/>
            <person name="Murad R."/>
            <person name="Mortazavi A."/>
        </authorList>
    </citation>
    <scope>NUCLEOTIDE SEQUENCE [LARGE SCALE GENOMIC DNA]</scope>
    <source>
        <strain evidence="7 8">ALL</strain>
    </source>
</reference>
<dbReference type="SMART" id="SM01381">
    <property type="entry name" value="7TM_GPCR_Srsx"/>
    <property type="match status" value="1"/>
</dbReference>
<proteinExistence type="predicted"/>
<feature type="transmembrane region" description="Helical" evidence="5">
    <location>
        <begin position="188"/>
        <end position="207"/>
    </location>
</feature>
<comment type="subcellular location">
    <subcellularLocation>
        <location evidence="1">Membrane</location>
    </subcellularLocation>
</comment>
<feature type="transmembrane region" description="Helical" evidence="5">
    <location>
        <begin position="228"/>
        <end position="253"/>
    </location>
</feature>
<dbReference type="InterPro" id="IPR047130">
    <property type="entry name" value="7TM_GPCR_Srsx_nematod"/>
</dbReference>
<reference evidence="7 8" key="1">
    <citation type="journal article" date="2015" name="Genome Biol.">
        <title>Comparative genomics of Steinernema reveals deeply conserved gene regulatory networks.</title>
        <authorList>
            <person name="Dillman A.R."/>
            <person name="Macchietto M."/>
            <person name="Porter C.F."/>
            <person name="Rogers A."/>
            <person name="Williams B."/>
            <person name="Antoshechkin I."/>
            <person name="Lee M.M."/>
            <person name="Goodwin Z."/>
            <person name="Lu X."/>
            <person name="Lewis E.E."/>
            <person name="Goodrich-Blair H."/>
            <person name="Stock S.P."/>
            <person name="Adams B.J."/>
            <person name="Sternberg P.W."/>
            <person name="Mortazavi A."/>
        </authorList>
    </citation>
    <scope>NUCLEOTIDE SEQUENCE [LARGE SCALE GENOMIC DNA]</scope>
    <source>
        <strain evidence="7 8">ALL</strain>
    </source>
</reference>
<dbReference type="PROSITE" id="PS50262">
    <property type="entry name" value="G_PROTEIN_RECEP_F1_2"/>
    <property type="match status" value="1"/>
</dbReference>
<sequence>MLITATITLDSFFLIAQIFSVIDATMTIIGIIGNCIIVATTLRLAVLVPLDFRTYKTRSKKLRATCNILIAIEAFCATILTVIQLDFTYFAFAKLPIPQSLCFKIASPCAAALDFEVIIVLSIALERYLSTSHPVFHKRIETKVYVRIACICATIYAASFRILAYFTVMEVPVICIAPFATIGVAQTVWIVVSFFINVGVILLYLLIRRKLKGSGTEMADYHKINKSLQTHVCVYLFGWASVFAVCILIMVFVEDPLLTQALLIILGPQVYMNISSAFFVYYFRSTMYRQEIRRFLGIDKMVAVIKVVFVSATR</sequence>
<dbReference type="PANTHER" id="PTHR23360">
    <property type="entry name" value="G-PROTEIN COUPLED RECEPTORS FAMILY 1 PROFILE DOMAIN-CONTAINING PROTEIN-RELATED"/>
    <property type="match status" value="1"/>
</dbReference>
<evidence type="ECO:0000313" key="8">
    <source>
        <dbReference type="Proteomes" id="UP000298663"/>
    </source>
</evidence>
<name>A0A4U5PIE0_STECR</name>
<dbReference type="InterPro" id="IPR019424">
    <property type="entry name" value="7TM_GPCR_Srsx"/>
</dbReference>
<feature type="transmembrane region" description="Helical" evidence="5">
    <location>
        <begin position="259"/>
        <end position="283"/>
    </location>
</feature>
<evidence type="ECO:0000256" key="3">
    <source>
        <dbReference type="ARBA" id="ARBA00022989"/>
    </source>
</evidence>
<dbReference type="Gene3D" id="1.20.1070.10">
    <property type="entry name" value="Rhodopsin 7-helix transmembrane proteins"/>
    <property type="match status" value="1"/>
</dbReference>
<evidence type="ECO:0000256" key="1">
    <source>
        <dbReference type="ARBA" id="ARBA00004370"/>
    </source>
</evidence>
<feature type="transmembrane region" description="Helical" evidence="5">
    <location>
        <begin position="66"/>
        <end position="85"/>
    </location>
</feature>
<dbReference type="SUPFAM" id="SSF81321">
    <property type="entry name" value="Family A G protein-coupled receptor-like"/>
    <property type="match status" value="1"/>
</dbReference>
<keyword evidence="3 5" id="KW-1133">Transmembrane helix</keyword>